<sequence length="50" mass="5854">MNCVTIFLPSLMPRTYFVKQTSLRSFSQSETKLSSCFQRGGDELYSWIRL</sequence>
<dbReference type="AlphaFoldDB" id="A0A9D4MBV5"/>
<evidence type="ECO:0000313" key="2">
    <source>
        <dbReference type="Proteomes" id="UP000828390"/>
    </source>
</evidence>
<proteinExistence type="predicted"/>
<reference evidence="1" key="2">
    <citation type="submission" date="2020-11" db="EMBL/GenBank/DDBJ databases">
        <authorList>
            <person name="McCartney M.A."/>
            <person name="Auch B."/>
            <person name="Kono T."/>
            <person name="Mallez S."/>
            <person name="Becker A."/>
            <person name="Gohl D.M."/>
            <person name="Silverstein K.A.T."/>
            <person name="Koren S."/>
            <person name="Bechman K.B."/>
            <person name="Herman A."/>
            <person name="Abrahante J.E."/>
            <person name="Garbe J."/>
        </authorList>
    </citation>
    <scope>NUCLEOTIDE SEQUENCE</scope>
    <source>
        <strain evidence="1">Duluth1</strain>
        <tissue evidence="1">Whole animal</tissue>
    </source>
</reference>
<dbReference type="Proteomes" id="UP000828390">
    <property type="component" value="Unassembled WGS sequence"/>
</dbReference>
<comment type="caution">
    <text evidence="1">The sequence shown here is derived from an EMBL/GenBank/DDBJ whole genome shotgun (WGS) entry which is preliminary data.</text>
</comment>
<evidence type="ECO:0000313" key="1">
    <source>
        <dbReference type="EMBL" id="KAH3872829.1"/>
    </source>
</evidence>
<keyword evidence="2" id="KW-1185">Reference proteome</keyword>
<name>A0A9D4MBV5_DREPO</name>
<gene>
    <name evidence="1" type="ORF">DPMN_036052</name>
</gene>
<organism evidence="1 2">
    <name type="scientific">Dreissena polymorpha</name>
    <name type="common">Zebra mussel</name>
    <name type="synonym">Mytilus polymorpha</name>
    <dbReference type="NCBI Taxonomy" id="45954"/>
    <lineage>
        <taxon>Eukaryota</taxon>
        <taxon>Metazoa</taxon>
        <taxon>Spiralia</taxon>
        <taxon>Lophotrochozoa</taxon>
        <taxon>Mollusca</taxon>
        <taxon>Bivalvia</taxon>
        <taxon>Autobranchia</taxon>
        <taxon>Heteroconchia</taxon>
        <taxon>Euheterodonta</taxon>
        <taxon>Imparidentia</taxon>
        <taxon>Neoheterodontei</taxon>
        <taxon>Myida</taxon>
        <taxon>Dreissenoidea</taxon>
        <taxon>Dreissenidae</taxon>
        <taxon>Dreissena</taxon>
    </lineage>
</organism>
<reference evidence="1" key="1">
    <citation type="journal article" date="2019" name="bioRxiv">
        <title>The Genome of the Zebra Mussel, Dreissena polymorpha: A Resource for Invasive Species Research.</title>
        <authorList>
            <person name="McCartney M.A."/>
            <person name="Auch B."/>
            <person name="Kono T."/>
            <person name="Mallez S."/>
            <person name="Zhang Y."/>
            <person name="Obille A."/>
            <person name="Becker A."/>
            <person name="Abrahante J.E."/>
            <person name="Garbe J."/>
            <person name="Badalamenti J.P."/>
            <person name="Herman A."/>
            <person name="Mangelson H."/>
            <person name="Liachko I."/>
            <person name="Sullivan S."/>
            <person name="Sone E.D."/>
            <person name="Koren S."/>
            <person name="Silverstein K.A.T."/>
            <person name="Beckman K.B."/>
            <person name="Gohl D.M."/>
        </authorList>
    </citation>
    <scope>NUCLEOTIDE SEQUENCE</scope>
    <source>
        <strain evidence="1">Duluth1</strain>
        <tissue evidence="1">Whole animal</tissue>
    </source>
</reference>
<accession>A0A9D4MBV5</accession>
<dbReference type="EMBL" id="JAIWYP010000002">
    <property type="protein sequence ID" value="KAH3872829.1"/>
    <property type="molecule type" value="Genomic_DNA"/>
</dbReference>
<protein>
    <submittedName>
        <fullName evidence="1">Uncharacterized protein</fullName>
    </submittedName>
</protein>